<evidence type="ECO:0000313" key="5">
    <source>
        <dbReference type="EMBL" id="QJF51616.1"/>
    </source>
</evidence>
<dbReference type="GO" id="GO:0003700">
    <property type="term" value="F:DNA-binding transcription factor activity"/>
    <property type="evidence" value="ECO:0007669"/>
    <property type="project" value="TreeGrafter"/>
</dbReference>
<dbReference type="CDD" id="cd20010">
    <property type="entry name" value="PBP1_AglR-like"/>
    <property type="match status" value="1"/>
</dbReference>
<dbReference type="Proteomes" id="UP000503308">
    <property type="component" value="Chromosome"/>
</dbReference>
<evidence type="ECO:0000313" key="6">
    <source>
        <dbReference type="Proteomes" id="UP000503308"/>
    </source>
</evidence>
<gene>
    <name evidence="5" type="ORF">G3256_10815</name>
</gene>
<dbReference type="EMBL" id="CP048788">
    <property type="protein sequence ID" value="QJF51616.1"/>
    <property type="molecule type" value="Genomic_DNA"/>
</dbReference>
<keyword evidence="6" id="KW-1185">Reference proteome</keyword>
<dbReference type="SMART" id="SM00354">
    <property type="entry name" value="HTH_LACI"/>
    <property type="match status" value="1"/>
</dbReference>
<dbReference type="SUPFAM" id="SSF47413">
    <property type="entry name" value="lambda repressor-like DNA-binding domains"/>
    <property type="match status" value="1"/>
</dbReference>
<dbReference type="CDD" id="cd01392">
    <property type="entry name" value="HTH_LacI"/>
    <property type="match status" value="1"/>
</dbReference>
<evidence type="ECO:0000256" key="1">
    <source>
        <dbReference type="ARBA" id="ARBA00023015"/>
    </source>
</evidence>
<dbReference type="PANTHER" id="PTHR30146:SF155">
    <property type="entry name" value="ALANINE RACEMASE"/>
    <property type="match status" value="1"/>
</dbReference>
<feature type="domain" description="HTH lacI-type" evidence="4">
    <location>
        <begin position="1"/>
        <end position="55"/>
    </location>
</feature>
<dbReference type="KEGG" id="rpon:G3256_10815"/>
<dbReference type="Gene3D" id="3.40.50.2300">
    <property type="match status" value="2"/>
</dbReference>
<dbReference type="InterPro" id="IPR010982">
    <property type="entry name" value="Lambda_DNA-bd_dom_sf"/>
</dbReference>
<keyword evidence="2 5" id="KW-0238">DNA-binding</keyword>
<sequence length="343" mass="37113">MNLKELSQQLNLSQTTVSRALNGYPEVNEITRRRVTDAAEKFNYRPNRRALTLATGKSMSIGHIIPVSRRNEIVNIVFADFIAGAGEVYSLNGYNMTLSVVPDAQEFEAYRTAAETGAVDGIILQSPTREDPRIPHLAALNIPFLVHGRATAIEQPYSWLDVNNLRAFEVLTGHLLSLGHRRIGFINGQERLDFALRRRAGYLSALKAAGVAADPDLMTTGEMSEQNGFAAAQAMLAGAHPPTAFITSSVVPALGVRRAAAEAGLRLGRDLSLACFDDDISFLPNGGARPVFTAMRSSVRDAGRRCAEMLIEQIRSPDGPPRTELWEAALVSGSSTGPCPAKD</sequence>
<dbReference type="PROSITE" id="PS50932">
    <property type="entry name" value="HTH_LACI_2"/>
    <property type="match status" value="1"/>
</dbReference>
<dbReference type="InterPro" id="IPR028082">
    <property type="entry name" value="Peripla_BP_I"/>
</dbReference>
<keyword evidence="3" id="KW-0804">Transcription</keyword>
<name>A0A858SXL3_9RHOB</name>
<dbReference type="Pfam" id="PF00356">
    <property type="entry name" value="LacI"/>
    <property type="match status" value="1"/>
</dbReference>
<evidence type="ECO:0000259" key="4">
    <source>
        <dbReference type="PROSITE" id="PS50932"/>
    </source>
</evidence>
<accession>A0A858SXL3</accession>
<dbReference type="GO" id="GO:0000976">
    <property type="term" value="F:transcription cis-regulatory region binding"/>
    <property type="evidence" value="ECO:0007669"/>
    <property type="project" value="TreeGrafter"/>
</dbReference>
<keyword evidence="1" id="KW-0805">Transcription regulation</keyword>
<dbReference type="RefSeq" id="WP_169640833.1">
    <property type="nucleotide sequence ID" value="NZ_CP048788.1"/>
</dbReference>
<organism evidence="5 6">
    <name type="scientific">Roseobacter ponti</name>
    <dbReference type="NCBI Taxonomy" id="1891787"/>
    <lineage>
        <taxon>Bacteria</taxon>
        <taxon>Pseudomonadati</taxon>
        <taxon>Pseudomonadota</taxon>
        <taxon>Alphaproteobacteria</taxon>
        <taxon>Rhodobacterales</taxon>
        <taxon>Roseobacteraceae</taxon>
        <taxon>Roseobacter</taxon>
    </lineage>
</organism>
<dbReference type="AlphaFoldDB" id="A0A858SXL3"/>
<reference evidence="5 6" key="1">
    <citation type="submission" date="2020-02" db="EMBL/GenBank/DDBJ databases">
        <title>Genome sequence of Roseobacter ponti.</title>
        <authorList>
            <person name="Hollensteiner J."/>
            <person name="Schneider D."/>
            <person name="Poehlein A."/>
            <person name="Daniel R."/>
        </authorList>
    </citation>
    <scope>NUCLEOTIDE SEQUENCE [LARGE SCALE GENOMIC DNA]</scope>
    <source>
        <strain evidence="5 6">DSM 106830</strain>
    </source>
</reference>
<protein>
    <submittedName>
        <fullName evidence="5">LacI family DNA-binding transcriptional regulator</fullName>
    </submittedName>
</protein>
<dbReference type="SUPFAM" id="SSF53822">
    <property type="entry name" value="Periplasmic binding protein-like I"/>
    <property type="match status" value="1"/>
</dbReference>
<dbReference type="Gene3D" id="1.10.260.40">
    <property type="entry name" value="lambda repressor-like DNA-binding domains"/>
    <property type="match status" value="1"/>
</dbReference>
<dbReference type="PANTHER" id="PTHR30146">
    <property type="entry name" value="LACI-RELATED TRANSCRIPTIONAL REPRESSOR"/>
    <property type="match status" value="1"/>
</dbReference>
<dbReference type="InterPro" id="IPR046335">
    <property type="entry name" value="LacI/GalR-like_sensor"/>
</dbReference>
<proteinExistence type="predicted"/>
<dbReference type="InterPro" id="IPR000843">
    <property type="entry name" value="HTH_LacI"/>
</dbReference>
<evidence type="ECO:0000256" key="2">
    <source>
        <dbReference type="ARBA" id="ARBA00023125"/>
    </source>
</evidence>
<dbReference type="Pfam" id="PF13377">
    <property type="entry name" value="Peripla_BP_3"/>
    <property type="match status" value="1"/>
</dbReference>
<evidence type="ECO:0000256" key="3">
    <source>
        <dbReference type="ARBA" id="ARBA00023163"/>
    </source>
</evidence>